<keyword evidence="3 4" id="KW-0949">S-adenosyl-L-methionine</keyword>
<comment type="similarity">
    <text evidence="4">Belongs to the BMT2 family.</text>
</comment>
<comment type="caution">
    <text evidence="5">The sequence shown here is derived from an EMBL/GenBank/DDBJ whole genome shotgun (WGS) entry which is preliminary data.</text>
</comment>
<feature type="binding site" evidence="4">
    <location>
        <position position="159"/>
    </location>
    <ligand>
        <name>S-adenosyl-L-methionine</name>
        <dbReference type="ChEBI" id="CHEBI:59789"/>
    </ligand>
</feature>
<dbReference type="AlphaFoldDB" id="A0AAV5S0Q8"/>
<evidence type="ECO:0000256" key="2">
    <source>
        <dbReference type="ARBA" id="ARBA00022679"/>
    </source>
</evidence>
<keyword evidence="2 4" id="KW-0808">Transferase</keyword>
<protein>
    <recommendedName>
        <fullName evidence="4">25S rRNA adenine-N(1) methyltransferase</fullName>
        <ecNumber evidence="4">2.1.1.-</ecNumber>
    </recommendedName>
</protein>
<accession>A0AAV5S0Q8</accession>
<proteinExistence type="inferred from homology"/>
<comment type="function">
    <text evidence="4">S-adenosyl-L-methionine-dependent methyltransferase that specifically methylates the N(1) position of an adenine present in helix 65 in 25S rRNA.</text>
</comment>
<dbReference type="Proteomes" id="UP001377567">
    <property type="component" value="Unassembled WGS sequence"/>
</dbReference>
<dbReference type="EMBL" id="BTGD01000011">
    <property type="protein sequence ID" value="GMM57286.1"/>
    <property type="molecule type" value="Genomic_DNA"/>
</dbReference>
<evidence type="ECO:0000256" key="1">
    <source>
        <dbReference type="ARBA" id="ARBA00022603"/>
    </source>
</evidence>
<dbReference type="InterPro" id="IPR021867">
    <property type="entry name" value="Bmt2/SAMTOR"/>
</dbReference>
<keyword evidence="4" id="KW-0539">Nucleus</keyword>
<evidence type="ECO:0000313" key="5">
    <source>
        <dbReference type="EMBL" id="GMM57286.1"/>
    </source>
</evidence>
<feature type="binding site" evidence="4">
    <location>
        <position position="180"/>
    </location>
    <ligand>
        <name>S-adenosyl-L-methionine</name>
        <dbReference type="ChEBI" id="CHEBI:59789"/>
    </ligand>
</feature>
<evidence type="ECO:0000256" key="3">
    <source>
        <dbReference type="ARBA" id="ARBA00022691"/>
    </source>
</evidence>
<keyword evidence="1 4" id="KW-0489">Methyltransferase</keyword>
<dbReference type="PANTHER" id="PTHR21008">
    <property type="entry name" value="S-ADENOSYLMETHIONINE SENSOR UPSTREAM OF MTORC1-RELATED"/>
    <property type="match status" value="1"/>
</dbReference>
<comment type="subcellular location">
    <subcellularLocation>
        <location evidence="4">Nucleus</location>
        <location evidence="4">Nucleolus</location>
    </subcellularLocation>
</comment>
<dbReference type="Pfam" id="PF11968">
    <property type="entry name" value="Bmt2"/>
    <property type="match status" value="1"/>
</dbReference>
<evidence type="ECO:0000256" key="4">
    <source>
        <dbReference type="HAMAP-Rule" id="MF_03044"/>
    </source>
</evidence>
<dbReference type="PANTHER" id="PTHR21008:SF1">
    <property type="entry name" value="25S RRNA (ADENINE(2142)-N(1))-METHYLTRANSFERASE"/>
    <property type="match status" value="1"/>
</dbReference>
<name>A0AAV5S0Q8_MAUHU</name>
<gene>
    <name evidence="4" type="primary">BMT2</name>
    <name evidence="5" type="ORF">DAKH74_039020</name>
</gene>
<dbReference type="GO" id="GO:0005730">
    <property type="term" value="C:nucleolus"/>
    <property type="evidence" value="ECO:0007669"/>
    <property type="project" value="UniProtKB-SubCell"/>
</dbReference>
<dbReference type="GO" id="GO:0016433">
    <property type="term" value="F:rRNA (adenine) methyltransferase activity"/>
    <property type="evidence" value="ECO:0007669"/>
    <property type="project" value="UniProtKB-UniRule"/>
</dbReference>
<reference evidence="5 6" key="1">
    <citation type="journal article" date="2023" name="Elife">
        <title>Identification of key yeast species and microbe-microbe interactions impacting larval growth of Drosophila in the wild.</title>
        <authorList>
            <person name="Mure A."/>
            <person name="Sugiura Y."/>
            <person name="Maeda R."/>
            <person name="Honda K."/>
            <person name="Sakurai N."/>
            <person name="Takahashi Y."/>
            <person name="Watada M."/>
            <person name="Katoh T."/>
            <person name="Gotoh A."/>
            <person name="Gotoh Y."/>
            <person name="Taniguchi I."/>
            <person name="Nakamura K."/>
            <person name="Hayashi T."/>
            <person name="Katayama T."/>
            <person name="Uemura T."/>
            <person name="Hattori Y."/>
        </authorList>
    </citation>
    <scope>NUCLEOTIDE SEQUENCE [LARGE SCALE GENOMIC DNA]</scope>
    <source>
        <strain evidence="5 6">KH-74</strain>
    </source>
</reference>
<evidence type="ECO:0000313" key="6">
    <source>
        <dbReference type="Proteomes" id="UP001377567"/>
    </source>
</evidence>
<organism evidence="5 6">
    <name type="scientific">Maudiozyma humilis</name>
    <name type="common">Sour dough yeast</name>
    <name type="synonym">Kazachstania humilis</name>
    <dbReference type="NCBI Taxonomy" id="51915"/>
    <lineage>
        <taxon>Eukaryota</taxon>
        <taxon>Fungi</taxon>
        <taxon>Dikarya</taxon>
        <taxon>Ascomycota</taxon>
        <taxon>Saccharomycotina</taxon>
        <taxon>Saccharomycetes</taxon>
        <taxon>Saccharomycetales</taxon>
        <taxon>Saccharomycetaceae</taxon>
        <taxon>Maudiozyma</taxon>
    </lineage>
</organism>
<sequence>MLRRGTSITGKAVGPRRGAVKTIKPAKTRKIIRRYHFLTQCQQKLLAKLKLGPEAPGTLQLGDAAFLEGMGVAPGDEEVERLLVQVQKVGEDKRALRRLLGYVHRELQDEEGLANYQLASRQGQDARRGGDSSKVLVEWMKELGAAREDGNPLSALEIGSLSCDNKISTSGVFNPVVRIDLNNSNDDKGITKQDFMQRPLPRSDTDRFNVVSCSLVLNFVPTPSGRGAMCERLSQFLLREPDQPRYVFIVLPLPCLENSRYMTRAHLDGLLGALGYTSVRYRAAKKVCYALYSWSEEDVKTGKERAAYTRRKQLRDGPGMNNFSIQLDK</sequence>
<dbReference type="EC" id="2.1.1.-" evidence="4"/>
<keyword evidence="6" id="KW-1185">Reference proteome</keyword>
<dbReference type="HAMAP" id="MF_03044">
    <property type="entry name" value="BMT2"/>
    <property type="match status" value="1"/>
</dbReference>